<protein>
    <recommendedName>
        <fullName evidence="6">Flagellar secretion chaperone FliS</fullName>
    </recommendedName>
</protein>
<comment type="subcellular location">
    <subcellularLocation>
        <location evidence="1 6">Cytoplasm</location>
        <location evidence="1 6">Cytosol</location>
    </subcellularLocation>
</comment>
<sequence>MTYSRGAAAYGRGASAYARVGVESGVMSADPHQLIVMLFDGAQAAIRAARIHMQSDNSAEKGRSISKALDIVNNGLAAALDREKGGDIAEQLGTLYSYIARLLLTANLRNDEASLDEAERLLEDIASAWREIGQQQSA</sequence>
<dbReference type="CDD" id="cd16098">
    <property type="entry name" value="FliS"/>
    <property type="match status" value="1"/>
</dbReference>
<dbReference type="EMBL" id="FOGS01000005">
    <property type="protein sequence ID" value="SES00950.1"/>
    <property type="molecule type" value="Genomic_DNA"/>
</dbReference>
<evidence type="ECO:0000256" key="1">
    <source>
        <dbReference type="ARBA" id="ARBA00004514"/>
    </source>
</evidence>
<dbReference type="STRING" id="416874.SAMN04487958_105233"/>
<dbReference type="NCBIfam" id="TIGR00208">
    <property type="entry name" value="fliS"/>
    <property type="match status" value="1"/>
</dbReference>
<dbReference type="SUPFAM" id="SSF101116">
    <property type="entry name" value="Flagellar export chaperone FliS"/>
    <property type="match status" value="1"/>
</dbReference>
<dbReference type="Pfam" id="PF02561">
    <property type="entry name" value="FliS"/>
    <property type="match status" value="1"/>
</dbReference>
<evidence type="ECO:0000313" key="8">
    <source>
        <dbReference type="Proteomes" id="UP000198505"/>
    </source>
</evidence>
<keyword evidence="7" id="KW-0966">Cell projection</keyword>
<dbReference type="AlphaFoldDB" id="A0A1H9TU86"/>
<keyword evidence="8" id="KW-1185">Reference proteome</keyword>
<keyword evidence="7" id="KW-0969">Cilium</keyword>
<dbReference type="PANTHER" id="PTHR34773:SF1">
    <property type="entry name" value="FLAGELLAR SECRETION CHAPERONE FLIS"/>
    <property type="match status" value="1"/>
</dbReference>
<keyword evidence="4 6" id="KW-1005">Bacterial flagellum biogenesis</keyword>
<dbReference type="GO" id="GO:0071973">
    <property type="term" value="P:bacterial-type flagellum-dependent cell motility"/>
    <property type="evidence" value="ECO:0007669"/>
    <property type="project" value="TreeGrafter"/>
</dbReference>
<dbReference type="GO" id="GO:0044780">
    <property type="term" value="P:bacterial-type flagellum assembly"/>
    <property type="evidence" value="ECO:0007669"/>
    <property type="project" value="InterPro"/>
</dbReference>
<keyword evidence="3 6" id="KW-0963">Cytoplasm</keyword>
<evidence type="ECO:0000313" key="7">
    <source>
        <dbReference type="EMBL" id="SES00950.1"/>
    </source>
</evidence>
<dbReference type="Gene3D" id="1.20.120.340">
    <property type="entry name" value="Flagellar protein FliS"/>
    <property type="match status" value="1"/>
</dbReference>
<organism evidence="7 8">
    <name type="scientific">Vreelandella subterranea</name>
    <dbReference type="NCBI Taxonomy" id="416874"/>
    <lineage>
        <taxon>Bacteria</taxon>
        <taxon>Pseudomonadati</taxon>
        <taxon>Pseudomonadota</taxon>
        <taxon>Gammaproteobacteria</taxon>
        <taxon>Oceanospirillales</taxon>
        <taxon>Halomonadaceae</taxon>
        <taxon>Vreelandella</taxon>
    </lineage>
</organism>
<evidence type="ECO:0000256" key="4">
    <source>
        <dbReference type="ARBA" id="ARBA00022795"/>
    </source>
</evidence>
<name>A0A1H9TU86_9GAMM</name>
<dbReference type="RefSeq" id="WP_092827368.1">
    <property type="nucleotide sequence ID" value="NZ_FOGS01000005.1"/>
</dbReference>
<dbReference type="PANTHER" id="PTHR34773">
    <property type="entry name" value="FLAGELLAR SECRETION CHAPERONE FLIS"/>
    <property type="match status" value="1"/>
</dbReference>
<evidence type="ECO:0000256" key="2">
    <source>
        <dbReference type="ARBA" id="ARBA00008787"/>
    </source>
</evidence>
<comment type="similarity">
    <text evidence="2 6">Belongs to the FliS family.</text>
</comment>
<evidence type="ECO:0000256" key="6">
    <source>
        <dbReference type="PIRNR" id="PIRNR039090"/>
    </source>
</evidence>
<dbReference type="InterPro" id="IPR003713">
    <property type="entry name" value="FliS"/>
</dbReference>
<dbReference type="InterPro" id="IPR036584">
    <property type="entry name" value="FliS_sf"/>
</dbReference>
<dbReference type="Proteomes" id="UP000198505">
    <property type="component" value="Unassembled WGS sequence"/>
</dbReference>
<keyword evidence="7" id="KW-0282">Flagellum</keyword>
<evidence type="ECO:0000256" key="5">
    <source>
        <dbReference type="ARBA" id="ARBA00023186"/>
    </source>
</evidence>
<gene>
    <name evidence="7" type="ORF">SAMN04487958_105233</name>
</gene>
<accession>A0A1H9TU86</accession>
<reference evidence="8" key="1">
    <citation type="submission" date="2016-10" db="EMBL/GenBank/DDBJ databases">
        <authorList>
            <person name="Varghese N."/>
            <person name="Submissions S."/>
        </authorList>
    </citation>
    <scope>NUCLEOTIDE SEQUENCE [LARGE SCALE GENOMIC DNA]</scope>
    <source>
        <strain evidence="8">CGMCC 1.6495</strain>
    </source>
</reference>
<keyword evidence="5" id="KW-0143">Chaperone</keyword>
<proteinExistence type="inferred from homology"/>
<evidence type="ECO:0000256" key="3">
    <source>
        <dbReference type="ARBA" id="ARBA00022490"/>
    </source>
</evidence>
<dbReference type="PIRSF" id="PIRSF039090">
    <property type="entry name" value="Flis"/>
    <property type="match status" value="1"/>
</dbReference>
<dbReference type="GO" id="GO:0005829">
    <property type="term" value="C:cytosol"/>
    <property type="evidence" value="ECO:0007669"/>
    <property type="project" value="UniProtKB-SubCell"/>
</dbReference>